<dbReference type="InterPro" id="IPR058549">
    <property type="entry name" value="MeMalonylCoA_mutase_a/b_site"/>
</dbReference>
<comment type="caution">
    <text evidence="13">The sequence shown here is derived from an EMBL/GenBank/DDBJ whole genome shotgun (WGS) entry which is preliminary data.</text>
</comment>
<dbReference type="GO" id="GO:0046872">
    <property type="term" value="F:metal ion binding"/>
    <property type="evidence" value="ECO:0007669"/>
    <property type="project" value="UniProtKB-KW"/>
</dbReference>
<dbReference type="NCBIfam" id="TIGR00640">
    <property type="entry name" value="acid_CoA_mut_C"/>
    <property type="match status" value="1"/>
</dbReference>
<dbReference type="SUPFAM" id="SSF51703">
    <property type="entry name" value="Cobalamin (vitamin B12)-dependent enzymes"/>
    <property type="match status" value="1"/>
</dbReference>
<evidence type="ECO:0000256" key="1">
    <source>
        <dbReference type="ARBA" id="ARBA00000290"/>
    </source>
</evidence>
<dbReference type="PROSITE" id="PS51332">
    <property type="entry name" value="B12_BINDING"/>
    <property type="match status" value="1"/>
</dbReference>
<dbReference type="GO" id="GO:0031419">
    <property type="term" value="F:cobalamin binding"/>
    <property type="evidence" value="ECO:0007669"/>
    <property type="project" value="UniProtKB-KW"/>
</dbReference>
<comment type="catalytic activity">
    <reaction evidence="1">
        <text>(R)-methylmalonyl-CoA = succinyl-CoA</text>
        <dbReference type="Rhea" id="RHEA:22888"/>
        <dbReference type="ChEBI" id="CHEBI:57292"/>
        <dbReference type="ChEBI" id="CHEBI:57326"/>
        <dbReference type="EC" id="5.4.99.2"/>
    </reaction>
</comment>
<evidence type="ECO:0000313" key="14">
    <source>
        <dbReference type="Proteomes" id="UP000188836"/>
    </source>
</evidence>
<evidence type="ECO:0000259" key="12">
    <source>
        <dbReference type="PROSITE" id="PS51332"/>
    </source>
</evidence>
<evidence type="ECO:0000256" key="4">
    <source>
        <dbReference type="ARBA" id="ARBA00008465"/>
    </source>
</evidence>
<keyword evidence="10" id="KW-0170">Cobalt</keyword>
<reference evidence="13 14" key="1">
    <citation type="journal article" date="2016" name="Antonie Van Leeuwenhoek">
        <title>Nocardia donostiensis sp. nov., isolated from human respiratory specimens.</title>
        <authorList>
            <person name="Ercibengoa M."/>
            <person name="Bell M."/>
            <person name="Marimon J.M."/>
            <person name="Humrighouse B."/>
            <person name="Klenk H.P."/>
            <person name="Potter G."/>
            <person name="Perez-Trallero E."/>
        </authorList>
    </citation>
    <scope>NUCLEOTIDE SEQUENCE [LARGE SCALE GENOMIC DNA]</scope>
    <source>
        <strain evidence="13 14">X1655</strain>
    </source>
</reference>
<dbReference type="PROSITE" id="PS00544">
    <property type="entry name" value="METMALONYL_COA_MUTASE"/>
    <property type="match status" value="1"/>
</dbReference>
<dbReference type="EC" id="5.4.99.2" evidence="6"/>
<dbReference type="CDD" id="cd03679">
    <property type="entry name" value="MM_CoA_mutase_alpha_like"/>
    <property type="match status" value="1"/>
</dbReference>
<dbReference type="InterPro" id="IPR006158">
    <property type="entry name" value="Cobalamin-bd"/>
</dbReference>
<comment type="subunit">
    <text evidence="5">Heterodimer of an alpha and a beta chain.</text>
</comment>
<dbReference type="GO" id="GO:0005737">
    <property type="term" value="C:cytoplasm"/>
    <property type="evidence" value="ECO:0007669"/>
    <property type="project" value="TreeGrafter"/>
</dbReference>
<dbReference type="EMBL" id="MUMY01000003">
    <property type="protein sequence ID" value="ONM49726.1"/>
    <property type="molecule type" value="Genomic_DNA"/>
</dbReference>
<dbReference type="InterPro" id="IPR016176">
    <property type="entry name" value="Cbl-dep_enz_cat"/>
</dbReference>
<dbReference type="AlphaFoldDB" id="A0A1V2TJR3"/>
<evidence type="ECO:0000256" key="11">
    <source>
        <dbReference type="ARBA" id="ARBA00073558"/>
    </source>
</evidence>
<keyword evidence="14" id="KW-1185">Reference proteome</keyword>
<evidence type="ECO:0000256" key="7">
    <source>
        <dbReference type="ARBA" id="ARBA00022628"/>
    </source>
</evidence>
<dbReference type="InterPro" id="IPR006099">
    <property type="entry name" value="MeMalonylCoA_mutase_a/b_cat"/>
</dbReference>
<dbReference type="CDD" id="cd02071">
    <property type="entry name" value="MM_CoA_mut_B12_BD"/>
    <property type="match status" value="1"/>
</dbReference>
<dbReference type="NCBIfam" id="TIGR00641">
    <property type="entry name" value="acid_CoA_mut_N"/>
    <property type="match status" value="1"/>
</dbReference>
<evidence type="ECO:0000256" key="10">
    <source>
        <dbReference type="ARBA" id="ARBA00023285"/>
    </source>
</evidence>
<dbReference type="Pfam" id="PF02310">
    <property type="entry name" value="B12-binding"/>
    <property type="match status" value="1"/>
</dbReference>
<comment type="function">
    <text evidence="3">Catalyzes the isomerization of succinyl-CoA to methylmalonyl-CoA during synthesis of propionate from tricarboxylic acid-cycle intermediates.</text>
</comment>
<dbReference type="Gene3D" id="3.20.20.240">
    <property type="entry name" value="Methylmalonyl-CoA mutase"/>
    <property type="match status" value="1"/>
</dbReference>
<dbReference type="Gene3D" id="3.40.50.280">
    <property type="entry name" value="Cobalamin-binding domain"/>
    <property type="match status" value="1"/>
</dbReference>
<evidence type="ECO:0000256" key="5">
    <source>
        <dbReference type="ARBA" id="ARBA00011870"/>
    </source>
</evidence>
<dbReference type="FunFam" id="3.40.50.280:FF:000002">
    <property type="entry name" value="Methylmalonyl-CoA mutase, mitochondrial"/>
    <property type="match status" value="1"/>
</dbReference>
<evidence type="ECO:0000256" key="6">
    <source>
        <dbReference type="ARBA" id="ARBA00012398"/>
    </source>
</evidence>
<dbReference type="OrthoDB" id="9762378at2"/>
<comment type="cofactor">
    <cofactor evidence="2">
        <name>adenosylcob(III)alamin</name>
        <dbReference type="ChEBI" id="CHEBI:18408"/>
    </cofactor>
</comment>
<dbReference type="GO" id="GO:0004494">
    <property type="term" value="F:methylmalonyl-CoA mutase activity"/>
    <property type="evidence" value="ECO:0007669"/>
    <property type="project" value="UniProtKB-EC"/>
</dbReference>
<accession>A0A1V2TJR3</accession>
<evidence type="ECO:0000256" key="8">
    <source>
        <dbReference type="ARBA" id="ARBA00022723"/>
    </source>
</evidence>
<dbReference type="STRING" id="1538463.B0T36_08870"/>
<dbReference type="NCBIfam" id="NF006944">
    <property type="entry name" value="PRK09426.1"/>
    <property type="match status" value="1"/>
</dbReference>
<keyword evidence="7" id="KW-0846">Cobalamin</keyword>
<evidence type="ECO:0000256" key="3">
    <source>
        <dbReference type="ARBA" id="ARBA00003359"/>
    </source>
</evidence>
<dbReference type="FunFam" id="3.20.20.240:FF:000001">
    <property type="entry name" value="Probable methylmalonyl-coa mutase"/>
    <property type="match status" value="1"/>
</dbReference>
<organism evidence="13 14">
    <name type="scientific">Nocardia donostiensis</name>
    <dbReference type="NCBI Taxonomy" id="1538463"/>
    <lineage>
        <taxon>Bacteria</taxon>
        <taxon>Bacillati</taxon>
        <taxon>Actinomycetota</taxon>
        <taxon>Actinomycetes</taxon>
        <taxon>Mycobacteriales</taxon>
        <taxon>Nocardiaceae</taxon>
        <taxon>Nocardia</taxon>
    </lineage>
</organism>
<evidence type="ECO:0000256" key="9">
    <source>
        <dbReference type="ARBA" id="ARBA00023235"/>
    </source>
</evidence>
<proteinExistence type="inferred from homology"/>
<comment type="similarity">
    <text evidence="4">Belongs to the methylmalonyl-CoA mutase family.</text>
</comment>
<name>A0A1V2TJR3_9NOCA</name>
<dbReference type="GO" id="GO:0019678">
    <property type="term" value="P:propionate metabolic process, methylmalonyl pathway"/>
    <property type="evidence" value="ECO:0007669"/>
    <property type="project" value="TreeGrafter"/>
</dbReference>
<dbReference type="Pfam" id="PF01642">
    <property type="entry name" value="MM_CoA_mutase"/>
    <property type="match status" value="1"/>
</dbReference>
<evidence type="ECO:0000256" key="2">
    <source>
        <dbReference type="ARBA" id="ARBA00001922"/>
    </source>
</evidence>
<keyword evidence="9" id="KW-0413">Isomerase</keyword>
<dbReference type="RefSeq" id="WP_077115239.1">
    <property type="nucleotide sequence ID" value="NZ_LOKT01000005.1"/>
</dbReference>
<dbReference type="InterPro" id="IPR006098">
    <property type="entry name" value="MMCoA_mutase_a_cat"/>
</dbReference>
<dbReference type="PANTHER" id="PTHR48101:SF4">
    <property type="entry name" value="METHYLMALONYL-COA MUTASE, MITOCHONDRIAL"/>
    <property type="match status" value="1"/>
</dbReference>
<gene>
    <name evidence="13" type="ORF">B0T46_04705</name>
</gene>
<sequence length="760" mass="81937">MTTPKIEHLIGSFADVPLTERAPQAAAVDTAQVDAFLKASAAANNYAPEQLVWSTPEGIDVPPVFTKADRDAAVAEGFPLDSVPGIAPFVRGPYPTMYVNQPWTIRQYAGFSTAADSNAFYRRNLQAGQKGLSVAFDLATHRGYDSDHPRVQGDVGMAGVAIDSILDMRQLFDHIPLDQVSVSMTMNGAVLPILALYVVAAEEQGVTPEQLAGTIQNDILKEFMVRNTYIYPPKPSMRIISDIFAYTSAKMPKFNSISISGYHIQEAGATADLELAYTLADGVEYIRAGIDAGMAVDKFAPRLSFFWAIGMNFFMEVAKLRAGRLLWSELVAKFDPKNPKSLSLRTHSQTSGWSLTAQDAYNNVARTCIEAMAATQGHTQSLHTNALDEALALPTDFSARIARNTQLLIQQESNTTRPIDPWGGSYYVEWLTHQLANRARAHIAEVEAHGGMAQAIGEGIPKLRIEEAAARTQARIDTGQQPVIGVNKYQVAEDHEVEVLKVENSRVRAEQLEKLRKLRAERDQDAVDRALHALTRAAAATEGGMENNLLALAIDAARAKATVGEISDALEKVYGRHQAEIRTLSGVYRDEAGKVTNITTAGDLVEEFAEAEGRRPRILVAKMGQDGHDRGQKVIATAFADLGFDVDVGPLFQTPEEVARQAADNDVHVVGVSSLAAGHLTLVPALRQALADVGRPDIMVIVGGVIPPGDFDELYAAGAAAIFPPGTVIADAAIDLLRKLAAELGHEIGAAGSSTETDNS</sequence>
<dbReference type="InterPro" id="IPR036724">
    <property type="entry name" value="Cobalamin-bd_sf"/>
</dbReference>
<feature type="domain" description="B12-binding" evidence="12">
    <location>
        <begin position="615"/>
        <end position="747"/>
    </location>
</feature>
<dbReference type="Proteomes" id="UP000188836">
    <property type="component" value="Unassembled WGS sequence"/>
</dbReference>
<dbReference type="InterPro" id="IPR006159">
    <property type="entry name" value="Acid_CoA_mut_C"/>
</dbReference>
<protein>
    <recommendedName>
        <fullName evidence="11">Probable methylmalonyl-CoA mutase large subunit</fullName>
        <ecNumber evidence="6">5.4.99.2</ecNumber>
    </recommendedName>
</protein>
<dbReference type="SUPFAM" id="SSF52242">
    <property type="entry name" value="Cobalamin (vitamin B12)-binding domain"/>
    <property type="match status" value="1"/>
</dbReference>
<evidence type="ECO:0000313" key="13">
    <source>
        <dbReference type="EMBL" id="ONM49726.1"/>
    </source>
</evidence>
<dbReference type="PANTHER" id="PTHR48101">
    <property type="entry name" value="METHYLMALONYL-COA MUTASE, MITOCHONDRIAL-RELATED"/>
    <property type="match status" value="1"/>
</dbReference>
<keyword evidence="8" id="KW-0479">Metal-binding</keyword>